<gene>
    <name evidence="4" type="ordered locus">Mar181_1281</name>
</gene>
<dbReference type="RefSeq" id="WP_013795804.1">
    <property type="nucleotide sequence ID" value="NC_015559.1"/>
</dbReference>
<dbReference type="OrthoDB" id="5459937at2"/>
<accession>F6CW29</accession>
<organism evidence="4 5">
    <name type="scientific">Marinomonas posidonica (strain CECT 7376 / NCIMB 14433 / IVIA-Po-181)</name>
    <dbReference type="NCBI Taxonomy" id="491952"/>
    <lineage>
        <taxon>Bacteria</taxon>
        <taxon>Pseudomonadati</taxon>
        <taxon>Pseudomonadota</taxon>
        <taxon>Gammaproteobacteria</taxon>
        <taxon>Oceanospirillales</taxon>
        <taxon>Oceanospirillaceae</taxon>
        <taxon>Marinomonas</taxon>
    </lineage>
</organism>
<dbReference type="PROSITE" id="PS51186">
    <property type="entry name" value="GNAT"/>
    <property type="match status" value="1"/>
</dbReference>
<dbReference type="SUPFAM" id="SSF55729">
    <property type="entry name" value="Acyl-CoA N-acyltransferases (Nat)"/>
    <property type="match status" value="1"/>
</dbReference>
<dbReference type="NCBIfam" id="NF040504">
    <property type="entry name" value="resist_ArsN1b"/>
    <property type="match status" value="1"/>
</dbReference>
<evidence type="ECO:0000259" key="3">
    <source>
        <dbReference type="PROSITE" id="PS51186"/>
    </source>
</evidence>
<keyword evidence="2" id="KW-0012">Acyltransferase</keyword>
<dbReference type="InterPro" id="IPR016181">
    <property type="entry name" value="Acyl_CoA_acyltransferase"/>
</dbReference>
<evidence type="ECO:0000256" key="2">
    <source>
        <dbReference type="ARBA" id="ARBA00023315"/>
    </source>
</evidence>
<proteinExistence type="predicted"/>
<dbReference type="CDD" id="cd04301">
    <property type="entry name" value="NAT_SF"/>
    <property type="match status" value="1"/>
</dbReference>
<dbReference type="InterPro" id="IPR000182">
    <property type="entry name" value="GNAT_dom"/>
</dbReference>
<dbReference type="eggNOG" id="COG1247">
    <property type="taxonomic scope" value="Bacteria"/>
</dbReference>
<keyword evidence="1" id="KW-0808">Transferase</keyword>
<dbReference type="GO" id="GO:0016747">
    <property type="term" value="F:acyltransferase activity, transferring groups other than amino-acyl groups"/>
    <property type="evidence" value="ECO:0007669"/>
    <property type="project" value="InterPro"/>
</dbReference>
<name>F6CW29_MARPP</name>
<protein>
    <submittedName>
        <fullName evidence="4">Phosphinothricin acetyltransferase</fullName>
    </submittedName>
</protein>
<keyword evidence="5" id="KW-1185">Reference proteome</keyword>
<dbReference type="STRING" id="491952.Mar181_1281"/>
<evidence type="ECO:0000313" key="4">
    <source>
        <dbReference type="EMBL" id="AEF54328.1"/>
    </source>
</evidence>
<evidence type="ECO:0000313" key="5">
    <source>
        <dbReference type="Proteomes" id="UP000009230"/>
    </source>
</evidence>
<dbReference type="Proteomes" id="UP000009230">
    <property type="component" value="Chromosome"/>
</dbReference>
<dbReference type="KEGG" id="mpc:Mar181_1281"/>
<dbReference type="PANTHER" id="PTHR43072">
    <property type="entry name" value="N-ACETYLTRANSFERASE"/>
    <property type="match status" value="1"/>
</dbReference>
<dbReference type="AlphaFoldDB" id="F6CW29"/>
<evidence type="ECO:0000256" key="1">
    <source>
        <dbReference type="ARBA" id="ARBA00022679"/>
    </source>
</evidence>
<feature type="domain" description="N-acetyltransferase" evidence="3">
    <location>
        <begin position="1"/>
        <end position="155"/>
    </location>
</feature>
<dbReference type="Gene3D" id="3.40.630.30">
    <property type="match status" value="1"/>
</dbReference>
<sequence length="161" mass="18296">MIRDVRLDDAKAITEIYNHYIDNTVISFEEVLIEPSDMTKRIQAVLAISLPWLVLEENGIVLGYAYATQWKARSAYRFVVEVSVYLESTQGGKGLGTQLYEALFTKLKQMDLHVVIGCITLPNPASVHLHEKFGLEKVGHFANVGRKFDAWHDVGYWQVIL</sequence>
<dbReference type="Pfam" id="PF13420">
    <property type="entry name" value="Acetyltransf_4"/>
    <property type="match status" value="1"/>
</dbReference>
<dbReference type="EMBL" id="CP002771">
    <property type="protein sequence ID" value="AEF54328.1"/>
    <property type="molecule type" value="Genomic_DNA"/>
</dbReference>
<dbReference type="HOGENOM" id="CLU_013985_4_2_6"/>
<dbReference type="PANTHER" id="PTHR43072:SF23">
    <property type="entry name" value="UPF0039 PROTEIN C11D3.02C"/>
    <property type="match status" value="1"/>
</dbReference>
<reference evidence="4 5" key="1">
    <citation type="journal article" date="2012" name="Stand. Genomic Sci.">
        <title>Complete genome sequence of Marinomonas posidonica type strain (IVIA-Po-181(T)).</title>
        <authorList>
            <person name="Lucas-Elio P."/>
            <person name="Goodwin L."/>
            <person name="Woyke T."/>
            <person name="Pitluck S."/>
            <person name="Nolan M."/>
            <person name="Kyrpides N.C."/>
            <person name="Detter J.C."/>
            <person name="Copeland A."/>
            <person name="Lu M."/>
            <person name="Bruce D."/>
            <person name="Detter C."/>
            <person name="Tapia R."/>
            <person name="Han S."/>
            <person name="Land M.L."/>
            <person name="Ivanova N."/>
            <person name="Mikhailova N."/>
            <person name="Johnston A.W."/>
            <person name="Sanchez-Amat A."/>
        </authorList>
    </citation>
    <scope>NUCLEOTIDE SEQUENCE [LARGE SCALE GENOMIC DNA]</scope>
    <source>
        <strain evidence="5">CECT 7376 / NCIMB 14433 / IVIA-Po-181</strain>
    </source>
</reference>